<dbReference type="EMBL" id="JAATTO010000052">
    <property type="protein sequence ID" value="MBC9982569.1"/>
    <property type="molecule type" value="Genomic_DNA"/>
</dbReference>
<evidence type="ECO:0000256" key="8">
    <source>
        <dbReference type="ARBA" id="ARBA00022692"/>
    </source>
</evidence>
<dbReference type="Proteomes" id="UP000639516">
    <property type="component" value="Unassembled WGS sequence"/>
</dbReference>
<feature type="domain" description="HAMP" evidence="17">
    <location>
        <begin position="175"/>
        <end position="227"/>
    </location>
</feature>
<dbReference type="SUPFAM" id="SSF47384">
    <property type="entry name" value="Homodimeric domain of signal transducing histidine kinase"/>
    <property type="match status" value="1"/>
</dbReference>
<feature type="transmembrane region" description="Helical" evidence="15">
    <location>
        <begin position="12"/>
        <end position="38"/>
    </location>
</feature>
<evidence type="ECO:0000256" key="12">
    <source>
        <dbReference type="ARBA" id="ARBA00022989"/>
    </source>
</evidence>
<evidence type="ECO:0000256" key="14">
    <source>
        <dbReference type="ARBA" id="ARBA00023136"/>
    </source>
</evidence>
<evidence type="ECO:0000256" key="10">
    <source>
        <dbReference type="ARBA" id="ARBA00022777"/>
    </source>
</evidence>
<dbReference type="Pfam" id="PF00512">
    <property type="entry name" value="HisKA"/>
    <property type="match status" value="1"/>
</dbReference>
<evidence type="ECO:0000256" key="1">
    <source>
        <dbReference type="ARBA" id="ARBA00000085"/>
    </source>
</evidence>
<dbReference type="Gene3D" id="3.30.565.10">
    <property type="entry name" value="Histidine kinase-like ATPase, C-terminal domain"/>
    <property type="match status" value="1"/>
</dbReference>
<keyword evidence="4" id="KW-1003">Cell membrane</keyword>
<dbReference type="CDD" id="cd00082">
    <property type="entry name" value="HisKA"/>
    <property type="match status" value="1"/>
</dbReference>
<comment type="catalytic activity">
    <reaction evidence="1">
        <text>ATP + protein L-histidine = ADP + protein N-phospho-L-histidine.</text>
        <dbReference type="EC" id="2.7.13.3"/>
    </reaction>
</comment>
<dbReference type="Gene3D" id="1.10.287.130">
    <property type="match status" value="1"/>
</dbReference>
<dbReference type="Pfam" id="PF00672">
    <property type="entry name" value="HAMP"/>
    <property type="match status" value="1"/>
</dbReference>
<evidence type="ECO:0000256" key="7">
    <source>
        <dbReference type="ARBA" id="ARBA00022679"/>
    </source>
</evidence>
<dbReference type="SMART" id="SM00304">
    <property type="entry name" value="HAMP"/>
    <property type="match status" value="1"/>
</dbReference>
<keyword evidence="8 15" id="KW-0812">Transmembrane</keyword>
<evidence type="ECO:0000259" key="16">
    <source>
        <dbReference type="PROSITE" id="PS50109"/>
    </source>
</evidence>
<feature type="domain" description="Histidine kinase" evidence="16">
    <location>
        <begin position="235"/>
        <end position="435"/>
    </location>
</feature>
<evidence type="ECO:0000256" key="13">
    <source>
        <dbReference type="ARBA" id="ARBA00023012"/>
    </source>
</evidence>
<organism evidence="18 19">
    <name type="scientific">Bradyrhizobium campsiandrae</name>
    <dbReference type="NCBI Taxonomy" id="1729892"/>
    <lineage>
        <taxon>Bacteria</taxon>
        <taxon>Pseudomonadati</taxon>
        <taxon>Pseudomonadota</taxon>
        <taxon>Alphaproteobacteria</taxon>
        <taxon>Hyphomicrobiales</taxon>
        <taxon>Nitrobacteraceae</taxon>
        <taxon>Bradyrhizobium</taxon>
    </lineage>
</organism>
<evidence type="ECO:0000313" key="18">
    <source>
        <dbReference type="EMBL" id="MBC9982569.1"/>
    </source>
</evidence>
<evidence type="ECO:0000313" key="19">
    <source>
        <dbReference type="Proteomes" id="UP000639516"/>
    </source>
</evidence>
<dbReference type="PRINTS" id="PR00344">
    <property type="entry name" value="BCTRLSENSOR"/>
</dbReference>
<evidence type="ECO:0000256" key="2">
    <source>
        <dbReference type="ARBA" id="ARBA00004429"/>
    </source>
</evidence>
<evidence type="ECO:0000256" key="6">
    <source>
        <dbReference type="ARBA" id="ARBA00022553"/>
    </source>
</evidence>
<evidence type="ECO:0000256" key="15">
    <source>
        <dbReference type="SAM" id="Phobius"/>
    </source>
</evidence>
<keyword evidence="19" id="KW-1185">Reference proteome</keyword>
<dbReference type="InterPro" id="IPR036890">
    <property type="entry name" value="HATPase_C_sf"/>
</dbReference>
<dbReference type="InterPro" id="IPR050980">
    <property type="entry name" value="2C_sensor_his_kinase"/>
</dbReference>
<dbReference type="Pfam" id="PF02518">
    <property type="entry name" value="HATPase_c"/>
    <property type="match status" value="1"/>
</dbReference>
<keyword evidence="6" id="KW-0597">Phosphoprotein</keyword>
<dbReference type="PROSITE" id="PS50109">
    <property type="entry name" value="HIS_KIN"/>
    <property type="match status" value="1"/>
</dbReference>
<dbReference type="InterPro" id="IPR005467">
    <property type="entry name" value="His_kinase_dom"/>
</dbReference>
<keyword evidence="5" id="KW-0997">Cell inner membrane</keyword>
<keyword evidence="14 15" id="KW-0472">Membrane</keyword>
<comment type="subcellular location">
    <subcellularLocation>
        <location evidence="2">Cell inner membrane</location>
        <topology evidence="2">Multi-pass membrane protein</topology>
    </subcellularLocation>
</comment>
<dbReference type="InterPro" id="IPR036097">
    <property type="entry name" value="HisK_dim/P_sf"/>
</dbReference>
<gene>
    <name evidence="18" type="ORF">HA482_30625</name>
</gene>
<dbReference type="PROSITE" id="PS50885">
    <property type="entry name" value="HAMP"/>
    <property type="match status" value="1"/>
</dbReference>
<evidence type="ECO:0000256" key="3">
    <source>
        <dbReference type="ARBA" id="ARBA00012438"/>
    </source>
</evidence>
<dbReference type="InterPro" id="IPR003660">
    <property type="entry name" value="HAMP_dom"/>
</dbReference>
<name>A0ABR7UEQ9_9BRAD</name>
<protein>
    <recommendedName>
        <fullName evidence="3">histidine kinase</fullName>
        <ecNumber evidence="3">2.7.13.3</ecNumber>
    </recommendedName>
</protein>
<evidence type="ECO:0000256" key="11">
    <source>
        <dbReference type="ARBA" id="ARBA00022840"/>
    </source>
</evidence>
<keyword evidence="7" id="KW-0808">Transferase</keyword>
<dbReference type="SUPFAM" id="SSF55874">
    <property type="entry name" value="ATPase domain of HSP90 chaperone/DNA topoisomerase II/histidine kinase"/>
    <property type="match status" value="1"/>
</dbReference>
<keyword evidence="12 15" id="KW-1133">Transmembrane helix</keyword>
<evidence type="ECO:0000256" key="5">
    <source>
        <dbReference type="ARBA" id="ARBA00022519"/>
    </source>
</evidence>
<accession>A0ABR7UEQ9</accession>
<dbReference type="InterPro" id="IPR003661">
    <property type="entry name" value="HisK_dim/P_dom"/>
</dbReference>
<feature type="transmembrane region" description="Helical" evidence="15">
    <location>
        <begin position="153"/>
        <end position="174"/>
    </location>
</feature>
<sequence length="445" mass="48578">MKPFGFFHLKGIGGQIAVLVLASTVALHLVVTTAFLMIRPDRPETPPDGAHQLTDAALLLGSARPEERPRLIADLARAFPRLDIETLAPGTAVVVEDNESLHLRGLHRHLGRGYKMVQLAPGGDAHRIGVELPDGTMIAGHVENGPHPWLWGAPWLITLMTAFICITVLGLWAARALAAPLSAFAETAENFSLDGTAEPLPERGPEEIRLVARALNRMHERIARLMSDRTKMLAAISHDLRTPITRLRLRAEFIEDEGNRKRMLVDLDQMRSMLESVLSLLRNDRKIEAVTLVDIASTLQLIADQFGDMGHVVHYDGPASATAAARPDDLHRGVTNLVENAVRFGAEVTIRLDVSGTSLVIDVEDDGPGISDARKQEMLEPFVRGDDARTMDDSTGFGLGLSIARAISLAHGGELSLHDRQPHGLIVRMQLPIWQQPRLAAQVAA</sequence>
<dbReference type="PANTHER" id="PTHR44936">
    <property type="entry name" value="SENSOR PROTEIN CREC"/>
    <property type="match status" value="1"/>
</dbReference>
<keyword evidence="10" id="KW-0418">Kinase</keyword>
<dbReference type="PANTHER" id="PTHR44936:SF5">
    <property type="entry name" value="SENSOR HISTIDINE KINASE ENVZ"/>
    <property type="match status" value="1"/>
</dbReference>
<evidence type="ECO:0000256" key="4">
    <source>
        <dbReference type="ARBA" id="ARBA00022475"/>
    </source>
</evidence>
<proteinExistence type="predicted"/>
<dbReference type="InterPro" id="IPR003594">
    <property type="entry name" value="HATPase_dom"/>
</dbReference>
<comment type="caution">
    <text evidence="18">The sequence shown here is derived from an EMBL/GenBank/DDBJ whole genome shotgun (WGS) entry which is preliminary data.</text>
</comment>
<dbReference type="SMART" id="SM00388">
    <property type="entry name" value="HisKA"/>
    <property type="match status" value="1"/>
</dbReference>
<dbReference type="RefSeq" id="WP_188107475.1">
    <property type="nucleotide sequence ID" value="NZ_JAANIH010000080.1"/>
</dbReference>
<reference evidence="18 19" key="1">
    <citation type="journal article" date="2020" name="Arch. Microbiol.">
        <title>Bradyrhizobium campsiandrae sp. nov., a nitrogen-fixing bacterial strain isolated from a native leguminous tree from the Amazon adapted to flooded conditions.</title>
        <authorList>
            <person name="Cabral Michel D."/>
            <person name="Martins da Costa E."/>
            <person name="Azarias Guimaraes A."/>
            <person name="Soares de Carvalho T."/>
            <person name="Santos de Castro Caputo P."/>
            <person name="Willems A."/>
            <person name="de Souza Moreira F.M."/>
        </authorList>
    </citation>
    <scope>NUCLEOTIDE SEQUENCE [LARGE SCALE GENOMIC DNA]</scope>
    <source>
        <strain evidence="19">INPA 384B</strain>
    </source>
</reference>
<dbReference type="CDD" id="cd00075">
    <property type="entry name" value="HATPase"/>
    <property type="match status" value="1"/>
</dbReference>
<evidence type="ECO:0000259" key="17">
    <source>
        <dbReference type="PROSITE" id="PS50885"/>
    </source>
</evidence>
<dbReference type="InterPro" id="IPR004358">
    <property type="entry name" value="Sig_transdc_His_kin-like_C"/>
</dbReference>
<dbReference type="EC" id="2.7.13.3" evidence="3"/>
<evidence type="ECO:0000256" key="9">
    <source>
        <dbReference type="ARBA" id="ARBA00022741"/>
    </source>
</evidence>
<keyword evidence="9" id="KW-0547">Nucleotide-binding</keyword>
<keyword evidence="11" id="KW-0067">ATP-binding</keyword>
<keyword evidence="13" id="KW-0902">Two-component regulatory system</keyword>
<dbReference type="SMART" id="SM00387">
    <property type="entry name" value="HATPase_c"/>
    <property type="match status" value="1"/>
</dbReference>